<gene>
    <name evidence="7" type="ORF">AACH11_04985</name>
</gene>
<sequence length="368" mass="38714">MVLLIAEPLDPEVMLWLAARHPVRQAPDLARDPWGLRQALRNARAAIIPPQVALDADMLAAAPMLQVVGRLSGGIDNIDLEACARAGVEVVRQDDASARAEAEFMIGALLQMLRRVPVVNSEGLLVGRELAGSTVGFVGLSSAAQPLARLLLGFGAQVVGYDPALHASDPLWRHWQIEPLGLRELMSRCDSVCVMLAYYSRYHGLLGERYLSLCKPNQVLVCVTPVALFDEEALADVLATGRMATAWFDCMLPEWMTPGRPLQQIDTIQVTPRLAGITRESRLRAAWAVARQIDAILAPALITPRPPAVAAGPVGGMPGMAASRAAVGPAMPDAASAAAGGGHRGLAPADLRPVAGAAAGPSGARGSG</sequence>
<evidence type="ECO:0000313" key="7">
    <source>
        <dbReference type="EMBL" id="MEK8025314.1"/>
    </source>
</evidence>
<dbReference type="RefSeq" id="WP_341373099.1">
    <property type="nucleotide sequence ID" value="NZ_JBBUTF010000004.1"/>
</dbReference>
<organism evidence="7 8">
    <name type="scientific">Pseudaquabacterium rugosum</name>
    <dbReference type="NCBI Taxonomy" id="2984194"/>
    <lineage>
        <taxon>Bacteria</taxon>
        <taxon>Pseudomonadati</taxon>
        <taxon>Pseudomonadota</taxon>
        <taxon>Betaproteobacteria</taxon>
        <taxon>Burkholderiales</taxon>
        <taxon>Sphaerotilaceae</taxon>
        <taxon>Pseudaquabacterium</taxon>
    </lineage>
</organism>
<evidence type="ECO:0000256" key="4">
    <source>
        <dbReference type="SAM" id="MobiDB-lite"/>
    </source>
</evidence>
<evidence type="ECO:0000259" key="5">
    <source>
        <dbReference type="Pfam" id="PF00389"/>
    </source>
</evidence>
<dbReference type="PANTHER" id="PTHR10996">
    <property type="entry name" value="2-HYDROXYACID DEHYDROGENASE-RELATED"/>
    <property type="match status" value="1"/>
</dbReference>
<dbReference type="InterPro" id="IPR050223">
    <property type="entry name" value="D-isomer_2-hydroxyacid_DH"/>
</dbReference>
<dbReference type="InterPro" id="IPR036291">
    <property type="entry name" value="NAD(P)-bd_dom_sf"/>
</dbReference>
<dbReference type="InterPro" id="IPR006140">
    <property type="entry name" value="D-isomer_DH_NAD-bd"/>
</dbReference>
<dbReference type="InterPro" id="IPR006139">
    <property type="entry name" value="D-isomer_2_OHA_DH_cat_dom"/>
</dbReference>
<dbReference type="PANTHER" id="PTHR10996:SF178">
    <property type="entry name" value="2-HYDROXYACID DEHYDROGENASE YGL185C-RELATED"/>
    <property type="match status" value="1"/>
</dbReference>
<proteinExistence type="inferred from homology"/>
<dbReference type="SUPFAM" id="SSF52283">
    <property type="entry name" value="Formate/glycerate dehydrogenase catalytic domain-like"/>
    <property type="match status" value="1"/>
</dbReference>
<feature type="domain" description="D-isomer specific 2-hydroxyacid dehydrogenase catalytic" evidence="5">
    <location>
        <begin position="6"/>
        <end position="297"/>
    </location>
</feature>
<evidence type="ECO:0000256" key="2">
    <source>
        <dbReference type="ARBA" id="ARBA00023027"/>
    </source>
</evidence>
<name>A0ABU9B601_9BURK</name>
<evidence type="ECO:0000259" key="6">
    <source>
        <dbReference type="Pfam" id="PF02826"/>
    </source>
</evidence>
<keyword evidence="8" id="KW-1185">Reference proteome</keyword>
<dbReference type="Pfam" id="PF02826">
    <property type="entry name" value="2-Hacid_dh_C"/>
    <property type="match status" value="1"/>
</dbReference>
<comment type="similarity">
    <text evidence="3">Belongs to the D-isomer specific 2-hydroxyacid dehydrogenase family.</text>
</comment>
<feature type="domain" description="D-isomer specific 2-hydroxyacid dehydrogenase NAD-binding" evidence="6">
    <location>
        <begin position="122"/>
        <end position="274"/>
    </location>
</feature>
<feature type="region of interest" description="Disordered" evidence="4">
    <location>
        <begin position="331"/>
        <end position="368"/>
    </location>
</feature>
<feature type="compositionally biased region" description="Low complexity" evidence="4">
    <location>
        <begin position="345"/>
        <end position="362"/>
    </location>
</feature>
<evidence type="ECO:0000313" key="8">
    <source>
        <dbReference type="Proteomes" id="UP001368500"/>
    </source>
</evidence>
<reference evidence="7 8" key="1">
    <citation type="submission" date="2024-04" db="EMBL/GenBank/DDBJ databases">
        <title>Novel species of the genus Ideonella isolated from streams.</title>
        <authorList>
            <person name="Lu H."/>
        </authorList>
    </citation>
    <scope>NUCLEOTIDE SEQUENCE [LARGE SCALE GENOMIC DNA]</scope>
    <source>
        <strain evidence="7 8">BYS139W</strain>
    </source>
</reference>
<dbReference type="Pfam" id="PF00389">
    <property type="entry name" value="2-Hacid_dh"/>
    <property type="match status" value="1"/>
</dbReference>
<dbReference type="SUPFAM" id="SSF51735">
    <property type="entry name" value="NAD(P)-binding Rossmann-fold domains"/>
    <property type="match status" value="1"/>
</dbReference>
<evidence type="ECO:0000256" key="3">
    <source>
        <dbReference type="RuleBase" id="RU003719"/>
    </source>
</evidence>
<dbReference type="EMBL" id="JBBUTF010000004">
    <property type="protein sequence ID" value="MEK8025314.1"/>
    <property type="molecule type" value="Genomic_DNA"/>
</dbReference>
<keyword evidence="2" id="KW-0520">NAD</keyword>
<comment type="caution">
    <text evidence="7">The sequence shown here is derived from an EMBL/GenBank/DDBJ whole genome shotgun (WGS) entry which is preliminary data.</text>
</comment>
<accession>A0ABU9B601</accession>
<dbReference type="Proteomes" id="UP001368500">
    <property type="component" value="Unassembled WGS sequence"/>
</dbReference>
<keyword evidence="1 3" id="KW-0560">Oxidoreductase</keyword>
<protein>
    <submittedName>
        <fullName evidence="7">NAD(P)-dependent oxidoreductase</fullName>
    </submittedName>
</protein>
<evidence type="ECO:0000256" key="1">
    <source>
        <dbReference type="ARBA" id="ARBA00023002"/>
    </source>
</evidence>
<dbReference type="Gene3D" id="3.40.50.720">
    <property type="entry name" value="NAD(P)-binding Rossmann-like Domain"/>
    <property type="match status" value="2"/>
</dbReference>